<protein>
    <submittedName>
        <fullName evidence="2">F-box domain-containing protein</fullName>
    </submittedName>
</protein>
<accession>A0A0K0FG48</accession>
<dbReference type="WBParaSite" id="SVE_0784600.1">
    <property type="protein sequence ID" value="SVE_0784600.1"/>
    <property type="gene ID" value="SVE_0784600"/>
</dbReference>
<dbReference type="AlphaFoldDB" id="A0A0K0FG48"/>
<evidence type="ECO:0000313" key="2">
    <source>
        <dbReference type="WBParaSite" id="SVE_0784600.1"/>
    </source>
</evidence>
<evidence type="ECO:0000313" key="1">
    <source>
        <dbReference type="Proteomes" id="UP000035680"/>
    </source>
</evidence>
<name>A0A0K0FG48_STRVS</name>
<reference evidence="1" key="1">
    <citation type="submission" date="2014-07" db="EMBL/GenBank/DDBJ databases">
        <authorList>
            <person name="Martin A.A"/>
            <person name="De Silva N."/>
        </authorList>
    </citation>
    <scope>NUCLEOTIDE SEQUENCE</scope>
</reference>
<dbReference type="InterPro" id="IPR032675">
    <property type="entry name" value="LRR_dom_sf"/>
</dbReference>
<dbReference type="SUPFAM" id="SSF52047">
    <property type="entry name" value="RNI-like"/>
    <property type="match status" value="1"/>
</dbReference>
<dbReference type="Proteomes" id="UP000035680">
    <property type="component" value="Unassembled WGS sequence"/>
</dbReference>
<sequence length="555" mass="65064">MLCIRRQPQTDGLIAIMDDKLSILDILGVGIVRKQVLNKLSSFMDINNLTKSCKWINFYIYNEKIRRNMFCFTDFPKITIRVKDGNVANPIMPSLEDIDFRKDEESLKVLNEGENFLGEAVVKKDQILLYINNYIENVREGDYELFIQKFVQEMDINRPIRKTATIIDFGVPSCNRHNIQYNHHMILYALGYMHHVNITRVVVPTYSFMSDSIKYRELRDNIFSGFPKLHELVIYGSLLETDYTKLINNRSIIENIFRELATKENATIVLVHLNREIYLVFNFVRMIMEMAERYNIKVKCDADSLIDPRKEIVSSNERNSFISIANIITSVKCSIGNPKMFINFMKNVQFLRNLETLDLSYRIMDIERSCKTNSDLDTGFMSFKQCTKLRKIKLKFAESFDSNYGFKNDKLLNVIKFIISLMPTSVEILELWHVYNITEEFTGAINDFLPNIKVLRTFDVSYKDPECLESFENLQALLLCDNYPTKVPDSVKFLALKYLNKENDDEESMLINQALLECYSKKFTKSLQDIDGTHIFFNNIGHWDMYKRAFWNISE</sequence>
<dbReference type="Gene3D" id="3.80.10.10">
    <property type="entry name" value="Ribonuclease Inhibitor"/>
    <property type="match status" value="1"/>
</dbReference>
<keyword evidence="1" id="KW-1185">Reference proteome</keyword>
<organism evidence="1 2">
    <name type="scientific">Strongyloides venezuelensis</name>
    <name type="common">Threadworm</name>
    <dbReference type="NCBI Taxonomy" id="75913"/>
    <lineage>
        <taxon>Eukaryota</taxon>
        <taxon>Metazoa</taxon>
        <taxon>Ecdysozoa</taxon>
        <taxon>Nematoda</taxon>
        <taxon>Chromadorea</taxon>
        <taxon>Rhabditida</taxon>
        <taxon>Tylenchina</taxon>
        <taxon>Panagrolaimomorpha</taxon>
        <taxon>Strongyloidoidea</taxon>
        <taxon>Strongyloididae</taxon>
        <taxon>Strongyloides</taxon>
    </lineage>
</organism>
<reference evidence="2" key="2">
    <citation type="submission" date="2015-08" db="UniProtKB">
        <authorList>
            <consortium name="WormBaseParasite"/>
        </authorList>
    </citation>
    <scope>IDENTIFICATION</scope>
</reference>
<proteinExistence type="predicted"/>